<dbReference type="NCBIfam" id="TIGR01556">
    <property type="entry name" value="rhamnosyltran"/>
    <property type="match status" value="1"/>
</dbReference>
<feature type="domain" description="Glycosyltransferase 2-like" evidence="5">
    <location>
        <begin position="6"/>
        <end position="138"/>
    </location>
</feature>
<accession>A0ABY7GQ84</accession>
<dbReference type="SUPFAM" id="SSF53448">
    <property type="entry name" value="Nucleotide-diphospho-sugar transferases"/>
    <property type="match status" value="1"/>
</dbReference>
<reference evidence="6" key="1">
    <citation type="submission" date="2022-11" db="EMBL/GenBank/DDBJ databases">
        <title>Methylomonas rapida sp. nov., Carotenoid-Producing Obligate Methanotrophs with High Growth Characteristics and Biotechnological Potential.</title>
        <authorList>
            <person name="Tikhonova E.N."/>
            <person name="Suleimanov R.Z."/>
            <person name="Miroshnikov K."/>
            <person name="Oshkin I.Y."/>
            <person name="Belova S.E."/>
            <person name="Danilova O.V."/>
            <person name="Ashikhmin A."/>
            <person name="Konopkin A."/>
            <person name="But S.Y."/>
            <person name="Khmelenina V.N."/>
            <person name="Kuznetsov N."/>
            <person name="Pimenov N.V."/>
            <person name="Dedysh S.N."/>
        </authorList>
    </citation>
    <scope>NUCLEOTIDE SEQUENCE</scope>
    <source>
        <strain evidence="6">MP1</strain>
    </source>
</reference>
<evidence type="ECO:0000259" key="5">
    <source>
        <dbReference type="Pfam" id="PF00535"/>
    </source>
</evidence>
<gene>
    <name evidence="6" type="ORF">NM686_008865</name>
</gene>
<evidence type="ECO:0000313" key="7">
    <source>
        <dbReference type="Proteomes" id="UP001162780"/>
    </source>
</evidence>
<dbReference type="Gene3D" id="3.90.550.10">
    <property type="entry name" value="Spore Coat Polysaccharide Biosynthesis Protein SpsA, Chain A"/>
    <property type="match status" value="1"/>
</dbReference>
<evidence type="ECO:0000256" key="1">
    <source>
        <dbReference type="ARBA" id="ARBA00006739"/>
    </source>
</evidence>
<organism evidence="6 7">
    <name type="scientific">Methylomonas rapida</name>
    <dbReference type="NCBI Taxonomy" id="2963939"/>
    <lineage>
        <taxon>Bacteria</taxon>
        <taxon>Pseudomonadati</taxon>
        <taxon>Pseudomonadota</taxon>
        <taxon>Gammaproteobacteria</taxon>
        <taxon>Methylococcales</taxon>
        <taxon>Methylococcaceae</taxon>
        <taxon>Methylomonas</taxon>
    </lineage>
</organism>
<keyword evidence="4" id="KW-0812">Transmembrane</keyword>
<evidence type="ECO:0000256" key="3">
    <source>
        <dbReference type="ARBA" id="ARBA00022679"/>
    </source>
</evidence>
<dbReference type="InterPro" id="IPR006446">
    <property type="entry name" value="RhaTrfase"/>
</dbReference>
<proteinExistence type="inferred from homology"/>
<name>A0ABY7GQ84_9GAMM</name>
<dbReference type="InterPro" id="IPR001173">
    <property type="entry name" value="Glyco_trans_2-like"/>
</dbReference>
<evidence type="ECO:0000256" key="2">
    <source>
        <dbReference type="ARBA" id="ARBA00022676"/>
    </source>
</evidence>
<dbReference type="RefSeq" id="WP_255187520.1">
    <property type="nucleotide sequence ID" value="NZ_CP113517.1"/>
</dbReference>
<dbReference type="PANTHER" id="PTHR43179:SF12">
    <property type="entry name" value="GALACTOFURANOSYLTRANSFERASE GLFT2"/>
    <property type="match status" value="1"/>
</dbReference>
<keyword evidence="2" id="KW-0328">Glycosyltransferase</keyword>
<keyword evidence="4" id="KW-0472">Membrane</keyword>
<dbReference type="PANTHER" id="PTHR43179">
    <property type="entry name" value="RHAMNOSYLTRANSFERASE WBBL"/>
    <property type="match status" value="1"/>
</dbReference>
<dbReference type="InterPro" id="IPR029044">
    <property type="entry name" value="Nucleotide-diphossugar_trans"/>
</dbReference>
<feature type="transmembrane region" description="Helical" evidence="4">
    <location>
        <begin position="248"/>
        <end position="269"/>
    </location>
</feature>
<evidence type="ECO:0000313" key="6">
    <source>
        <dbReference type="EMBL" id="WAR46609.1"/>
    </source>
</evidence>
<comment type="similarity">
    <text evidence="1">Belongs to the glycosyltransferase 2 family.</text>
</comment>
<keyword evidence="7" id="KW-1185">Reference proteome</keyword>
<protein>
    <submittedName>
        <fullName evidence="6">Glycosyltransferase family 2 protein</fullName>
    </submittedName>
</protein>
<evidence type="ECO:0000256" key="4">
    <source>
        <dbReference type="SAM" id="Phobius"/>
    </source>
</evidence>
<dbReference type="CDD" id="cd02526">
    <property type="entry name" value="GT2_RfbF_like"/>
    <property type="match status" value="1"/>
</dbReference>
<dbReference type="EMBL" id="CP113517">
    <property type="protein sequence ID" value="WAR46609.1"/>
    <property type="molecule type" value="Genomic_DNA"/>
</dbReference>
<sequence>MKVVAIVVTFHPEFNALGALLDILNSQVDTVVVVDNCSGNDFYNWFNKFYAQKVHGIFLAENTGVATAQNKGIVWARTEGADAVVLFDQDSLPEHGMVNCLAMALKNEQAKGNKVAAVGPKYVDERNVDRPSFSRLIGIRLKKVLYEQEIVPSDFIISSGSLIPICTLDEVGMMNDEFFIDQIDIEWCLRAKACGYQSYGVCSTTMQHNLGEEPLKFLGFTLLHHSPLRHYYIFRNAIRLLFKSYIPLGWKLIFIRTLLLRFFLYSLFVTPRLKYCKMMAKGVWHGLKGRMGKFIPG</sequence>
<dbReference type="Pfam" id="PF00535">
    <property type="entry name" value="Glycos_transf_2"/>
    <property type="match status" value="1"/>
</dbReference>
<keyword evidence="4" id="KW-1133">Transmembrane helix</keyword>
<dbReference type="Proteomes" id="UP001162780">
    <property type="component" value="Chromosome"/>
</dbReference>
<keyword evidence="3" id="KW-0808">Transferase</keyword>